<gene>
    <name evidence="1" type="ORF">BDM02DRAFT_3086039</name>
</gene>
<keyword evidence="2" id="KW-1185">Reference proteome</keyword>
<sequence>MRSVTLSAGLLALALVVAAEEQKPIFESASIKAPFLEQFTSDWLSRWTPSEATKKTPVGTETFSYVGQWKVEEPITPIIKGEKGLVAKSKAAHHAISAPLKAPLDFKNKPLVVQYEVKYQKGGNCGGGYLKLLEDGFQSNPKEFSDKTPWVVMFGPDLTCPGTRVHFIFRHKSPITGEYEEKHLIGGPTPPIGKDTKLYTLVINPDNTYSVIIDNGKPQTGSLLTDFQPPVNPPKEIDDSEDKKPADWVDTKRIPDPAATKPDDWDEDAPYEIIDEDAVKPEGWLDDEPLTIPDPDSEKPEEWDDEEDGDWIAPTVSNPKCADAPGCGEWKKPLKPNPAFKGKWYAPMIDNPDYKGEWAPRKIANPNYFEDNDPVKNLEKIGGVGIELWTMTEDILFDNMYIGHSLEDAKKLAEETFEIKKKIEEEARKAEEKADAEEAGEVQTTFKDDPVGFIRGKVLEFVELAKIDPVFAVKAKPEVAAGLGFVVLFFIGALFSLISGGSPPKPSAKTDAPTPDDKTKTEAAPVSKAGEDKKADTPVKKRK</sequence>
<reference evidence="1" key="2">
    <citation type="journal article" date="2020" name="Nat. Commun.">
        <title>Large-scale genome sequencing of mycorrhizal fungi provides insights into the early evolution of symbiotic traits.</title>
        <authorList>
            <person name="Miyauchi S."/>
            <person name="Kiss E."/>
            <person name="Kuo A."/>
            <person name="Drula E."/>
            <person name="Kohler A."/>
            <person name="Sanchez-Garcia M."/>
            <person name="Morin E."/>
            <person name="Andreopoulos B."/>
            <person name="Barry K.W."/>
            <person name="Bonito G."/>
            <person name="Buee M."/>
            <person name="Carver A."/>
            <person name="Chen C."/>
            <person name="Cichocki N."/>
            <person name="Clum A."/>
            <person name="Culley D."/>
            <person name="Crous P.W."/>
            <person name="Fauchery L."/>
            <person name="Girlanda M."/>
            <person name="Hayes R.D."/>
            <person name="Keri Z."/>
            <person name="LaButti K."/>
            <person name="Lipzen A."/>
            <person name="Lombard V."/>
            <person name="Magnuson J."/>
            <person name="Maillard F."/>
            <person name="Murat C."/>
            <person name="Nolan M."/>
            <person name="Ohm R.A."/>
            <person name="Pangilinan J."/>
            <person name="Pereira M.F."/>
            <person name="Perotto S."/>
            <person name="Peter M."/>
            <person name="Pfister S."/>
            <person name="Riley R."/>
            <person name="Sitrit Y."/>
            <person name="Stielow J.B."/>
            <person name="Szollosi G."/>
            <person name="Zifcakova L."/>
            <person name="Stursova M."/>
            <person name="Spatafora J.W."/>
            <person name="Tedersoo L."/>
            <person name="Vaario L.M."/>
            <person name="Yamada A."/>
            <person name="Yan M."/>
            <person name="Wang P."/>
            <person name="Xu J."/>
            <person name="Bruns T."/>
            <person name="Baldrian P."/>
            <person name="Vilgalys R."/>
            <person name="Dunand C."/>
            <person name="Henrissat B."/>
            <person name="Grigoriev I.V."/>
            <person name="Hibbett D."/>
            <person name="Nagy L.G."/>
            <person name="Martin F.M."/>
        </authorList>
    </citation>
    <scope>NUCLEOTIDE SEQUENCE</scope>
    <source>
        <strain evidence="1">P2</strain>
    </source>
</reference>
<evidence type="ECO:0000313" key="1">
    <source>
        <dbReference type="EMBL" id="KAF9654177.1"/>
    </source>
</evidence>
<evidence type="ECO:0000313" key="2">
    <source>
        <dbReference type="Proteomes" id="UP000886501"/>
    </source>
</evidence>
<accession>A0ACB6ZX47</accession>
<dbReference type="Proteomes" id="UP000886501">
    <property type="component" value="Unassembled WGS sequence"/>
</dbReference>
<protein>
    <submittedName>
        <fullName evidence="1">Calnexin</fullName>
    </submittedName>
</protein>
<organism evidence="1 2">
    <name type="scientific">Thelephora ganbajun</name>
    <name type="common">Ganba fungus</name>
    <dbReference type="NCBI Taxonomy" id="370292"/>
    <lineage>
        <taxon>Eukaryota</taxon>
        <taxon>Fungi</taxon>
        <taxon>Dikarya</taxon>
        <taxon>Basidiomycota</taxon>
        <taxon>Agaricomycotina</taxon>
        <taxon>Agaricomycetes</taxon>
        <taxon>Thelephorales</taxon>
        <taxon>Thelephoraceae</taxon>
        <taxon>Thelephora</taxon>
    </lineage>
</organism>
<proteinExistence type="predicted"/>
<dbReference type="EMBL" id="MU117961">
    <property type="protein sequence ID" value="KAF9654177.1"/>
    <property type="molecule type" value="Genomic_DNA"/>
</dbReference>
<reference evidence="1" key="1">
    <citation type="submission" date="2019-10" db="EMBL/GenBank/DDBJ databases">
        <authorList>
            <consortium name="DOE Joint Genome Institute"/>
            <person name="Kuo A."/>
            <person name="Miyauchi S."/>
            <person name="Kiss E."/>
            <person name="Drula E."/>
            <person name="Kohler A."/>
            <person name="Sanchez-Garcia M."/>
            <person name="Andreopoulos B."/>
            <person name="Barry K.W."/>
            <person name="Bonito G."/>
            <person name="Buee M."/>
            <person name="Carver A."/>
            <person name="Chen C."/>
            <person name="Cichocki N."/>
            <person name="Clum A."/>
            <person name="Culley D."/>
            <person name="Crous P.W."/>
            <person name="Fauchery L."/>
            <person name="Girlanda M."/>
            <person name="Hayes R."/>
            <person name="Keri Z."/>
            <person name="Labutti K."/>
            <person name="Lipzen A."/>
            <person name="Lombard V."/>
            <person name="Magnuson J."/>
            <person name="Maillard F."/>
            <person name="Morin E."/>
            <person name="Murat C."/>
            <person name="Nolan M."/>
            <person name="Ohm R."/>
            <person name="Pangilinan J."/>
            <person name="Pereira M."/>
            <person name="Perotto S."/>
            <person name="Peter M."/>
            <person name="Riley R."/>
            <person name="Sitrit Y."/>
            <person name="Stielow B."/>
            <person name="Szollosi G."/>
            <person name="Zifcakova L."/>
            <person name="Stursova M."/>
            <person name="Spatafora J.W."/>
            <person name="Tedersoo L."/>
            <person name="Vaario L.-M."/>
            <person name="Yamada A."/>
            <person name="Yan M."/>
            <person name="Wang P."/>
            <person name="Xu J."/>
            <person name="Bruns T."/>
            <person name="Baldrian P."/>
            <person name="Vilgalys R."/>
            <person name="Henrissat B."/>
            <person name="Grigoriev I.V."/>
            <person name="Hibbett D."/>
            <person name="Nagy L.G."/>
            <person name="Martin F.M."/>
        </authorList>
    </citation>
    <scope>NUCLEOTIDE SEQUENCE</scope>
    <source>
        <strain evidence="1">P2</strain>
    </source>
</reference>
<comment type="caution">
    <text evidence="1">The sequence shown here is derived from an EMBL/GenBank/DDBJ whole genome shotgun (WGS) entry which is preliminary data.</text>
</comment>
<name>A0ACB6ZX47_THEGA</name>